<feature type="repeat" description="WD" evidence="3">
    <location>
        <begin position="1036"/>
        <end position="1077"/>
    </location>
</feature>
<feature type="repeat" description="WD" evidence="3">
    <location>
        <begin position="1182"/>
        <end position="1214"/>
    </location>
</feature>
<dbReference type="InterPro" id="IPR056884">
    <property type="entry name" value="NPHP3-like_N"/>
</dbReference>
<dbReference type="InterPro" id="IPR036322">
    <property type="entry name" value="WD40_repeat_dom_sf"/>
</dbReference>
<dbReference type="InterPro" id="IPR015943">
    <property type="entry name" value="WD40/YVTN_repeat-like_dom_sf"/>
</dbReference>
<evidence type="ECO:0000256" key="2">
    <source>
        <dbReference type="ARBA" id="ARBA00022737"/>
    </source>
</evidence>
<reference evidence="5" key="1">
    <citation type="journal article" date="2023" name="IMA Fungus">
        <title>Comparative genomic study of the Penicillium genus elucidates a diverse pangenome and 15 lateral gene transfer events.</title>
        <authorList>
            <person name="Petersen C."/>
            <person name="Sorensen T."/>
            <person name="Nielsen M.R."/>
            <person name="Sondergaard T.E."/>
            <person name="Sorensen J.L."/>
            <person name="Fitzpatrick D.A."/>
            <person name="Frisvad J.C."/>
            <person name="Nielsen K.L."/>
        </authorList>
    </citation>
    <scope>NUCLEOTIDE SEQUENCE</scope>
    <source>
        <strain evidence="5">IBT 12815</strain>
    </source>
</reference>
<dbReference type="InterPro" id="IPR020472">
    <property type="entry name" value="WD40_PAC1"/>
</dbReference>
<dbReference type="InterPro" id="IPR019775">
    <property type="entry name" value="WD40_repeat_CS"/>
</dbReference>
<dbReference type="InterPro" id="IPR001680">
    <property type="entry name" value="WD40_rpt"/>
</dbReference>
<dbReference type="SUPFAM" id="SSF52540">
    <property type="entry name" value="P-loop containing nucleoside triphosphate hydrolases"/>
    <property type="match status" value="1"/>
</dbReference>
<dbReference type="PROSITE" id="PS50294">
    <property type="entry name" value="WD_REPEATS_REGION"/>
    <property type="match status" value="5"/>
</dbReference>
<dbReference type="PANTHER" id="PTHR19879:SF9">
    <property type="entry name" value="TRANSCRIPTION INITIATION FACTOR TFIID SUBUNIT 5"/>
    <property type="match status" value="1"/>
</dbReference>
<proteinExistence type="predicted"/>
<dbReference type="SUPFAM" id="SSF50978">
    <property type="entry name" value="WD40 repeat-like"/>
    <property type="match status" value="2"/>
</dbReference>
<accession>A0AAD6DLK2</accession>
<protein>
    <recommendedName>
        <fullName evidence="4">NACHT domain-containing protein</fullName>
    </recommendedName>
</protein>
<dbReference type="Pfam" id="PF24883">
    <property type="entry name" value="NPHP3_N"/>
    <property type="match status" value="1"/>
</dbReference>
<dbReference type="Proteomes" id="UP001213799">
    <property type="component" value="Unassembled WGS sequence"/>
</dbReference>
<gene>
    <name evidence="5" type="ORF">N7537_011301</name>
</gene>
<dbReference type="PRINTS" id="PR00320">
    <property type="entry name" value="GPROTEINBRPT"/>
</dbReference>
<dbReference type="CDD" id="cd00200">
    <property type="entry name" value="WD40"/>
    <property type="match status" value="2"/>
</dbReference>
<dbReference type="RefSeq" id="XP_056747642.1">
    <property type="nucleotide sequence ID" value="XM_056902355.1"/>
</dbReference>
<dbReference type="AlphaFoldDB" id="A0AAD6DLK2"/>
<comment type="caution">
    <text evidence="5">The sequence shown here is derived from an EMBL/GenBank/DDBJ whole genome shotgun (WGS) entry which is preliminary data.</text>
</comment>
<feature type="repeat" description="WD" evidence="3">
    <location>
        <begin position="703"/>
        <end position="737"/>
    </location>
</feature>
<feature type="repeat" description="WD" evidence="3">
    <location>
        <begin position="992"/>
        <end position="1025"/>
    </location>
</feature>
<dbReference type="PANTHER" id="PTHR19879">
    <property type="entry name" value="TRANSCRIPTION INITIATION FACTOR TFIID"/>
    <property type="match status" value="1"/>
</dbReference>
<evidence type="ECO:0000313" key="5">
    <source>
        <dbReference type="EMBL" id="KAJ5588623.1"/>
    </source>
</evidence>
<evidence type="ECO:0000256" key="1">
    <source>
        <dbReference type="ARBA" id="ARBA00022574"/>
    </source>
</evidence>
<organism evidence="5 6">
    <name type="scientific">Penicillium hordei</name>
    <dbReference type="NCBI Taxonomy" id="40994"/>
    <lineage>
        <taxon>Eukaryota</taxon>
        <taxon>Fungi</taxon>
        <taxon>Dikarya</taxon>
        <taxon>Ascomycota</taxon>
        <taxon>Pezizomycotina</taxon>
        <taxon>Eurotiomycetes</taxon>
        <taxon>Eurotiomycetidae</taxon>
        <taxon>Eurotiales</taxon>
        <taxon>Aspergillaceae</taxon>
        <taxon>Penicillium</taxon>
    </lineage>
</organism>
<dbReference type="PROSITE" id="PS00678">
    <property type="entry name" value="WD_REPEATS_1"/>
    <property type="match status" value="3"/>
</dbReference>
<dbReference type="EMBL" id="JAQJAE010000006">
    <property type="protein sequence ID" value="KAJ5588623.1"/>
    <property type="molecule type" value="Genomic_DNA"/>
</dbReference>
<dbReference type="GeneID" id="81592597"/>
<feature type="domain" description="NACHT" evidence="4">
    <location>
        <begin position="203"/>
        <end position="351"/>
    </location>
</feature>
<dbReference type="Pfam" id="PF00400">
    <property type="entry name" value="WD40"/>
    <property type="match status" value="7"/>
</dbReference>
<evidence type="ECO:0000259" key="4">
    <source>
        <dbReference type="PROSITE" id="PS50837"/>
    </source>
</evidence>
<dbReference type="InterPro" id="IPR027417">
    <property type="entry name" value="P-loop_NTPase"/>
</dbReference>
<dbReference type="PROSITE" id="PS50837">
    <property type="entry name" value="NACHT"/>
    <property type="match status" value="1"/>
</dbReference>
<feature type="repeat" description="WD" evidence="3">
    <location>
        <begin position="741"/>
        <end position="783"/>
    </location>
</feature>
<keyword evidence="1 3" id="KW-0853">WD repeat</keyword>
<sequence>MDGLSVAASIIGVIQLAGSIVKLCGGYIQDVKDARADIIALRQAINGLVSVLENLAAVLHNPNSRLGITSVLKDDIRTCLLKLEALEVKVDIGKGKKAMKKLGFRALKWPLKRSEVERAMSDIERYKSSFSLSLQADQMAIITDVAGTTSLIDQNMDLQKLPVAHGAEFDSYMDQHEDECLEGTRTDLQQQIATWAASPQGNCIFWLNGMAGTGKSTISRTVALSFKQNKQLGASFFFKRGEGDRGNATKLFTTLTQQLMSNLPGLTAAIRKVVQDDPLIATRGLKQQFNKLLLEPLLQFKSPHENRILVIVIDALDECGSENDIQAILQLIPQLQEPKEVQIRVFLTSRPELPIRLGFSKMANQDYKNLTLHELPEDVTAHDILLFLKHRLAQTGRERSLSVDWPGDIKTQQLLKISVPLFIFAATMCRILDDLQWDPMDSLEEILACRGGSASLHGTYLPVFSRLLLNQTEKQKKQLIHEFQDVVGTIVILESPLSVISISALLGISKSVIKLRLSSLNSVLSIPENETMPKNICGLEHDGSQRSEIGISSISRCLPPELQYACRFWAYHFTQGDDSKSLHNVLAFLQTHFLHWMEAMGILGLAHEVVGIIDLLHSWVDSHKSRELSEYLQDARRFASRNTVVANEAPLQLYCSGLLFAPKNSVIRKTFTRYLPTWISKVPDVEVNWSADVHSSDLFSGQVLPISFSPDSQTLAYGAHDGSVKLWDVMTGVLKQSLERHSNDKENVSLVSFSPDGQFLASATFKDRTVKLWDLTAGTLQRTLSHPQCSPCCPIFSPDGRFLISLACDPDYPTIFLWNLVSDCFEQETANTIGDADCVAFSPNSQLLALASADGLVKLWDLASGNLQQTLEGHKRRIKRVSFSHTGQFIGILCEEHRFRIWNIVTGAEKILPAQIFAGIFSPTEKVLVTVSHEFSLSSWDPDTGLPLKDFQGKYCNYDQAFSPDGKLLALAQDQSQVTILDMPTGILHPPFGAHADSVLSMAFSPNGQFLASASADKVVKIWHVGAGIPKPEQCYEGHSSRVCSLTFSTDGEILVSCSDDGTTALWCPKTGSLSQKQLLGGSPPPYVALAPSGKVLVSISVNKEINLWRITKSTIEPIPTFQGLSSRDEPRETSKVVFSPCSRILASLSKETIQLWDTDTATGSLRLKHTLDGHSDHIWDTLSFSPNGQLLATSSKDKTLKLWNTTTGSLEKTFQCHPMNVPRLEFSPNGRFIACYSIDLEICRIYPQINVLSRWLIFEY</sequence>
<evidence type="ECO:0000256" key="3">
    <source>
        <dbReference type="PROSITE-ProRule" id="PRU00221"/>
    </source>
</evidence>
<dbReference type="SMART" id="SM00320">
    <property type="entry name" value="WD40"/>
    <property type="match status" value="12"/>
</dbReference>
<keyword evidence="2" id="KW-0677">Repeat</keyword>
<evidence type="ECO:0000313" key="6">
    <source>
        <dbReference type="Proteomes" id="UP001213799"/>
    </source>
</evidence>
<keyword evidence="6" id="KW-1185">Reference proteome</keyword>
<dbReference type="Gene3D" id="2.130.10.10">
    <property type="entry name" value="YVTN repeat-like/Quinoprotein amine dehydrogenase"/>
    <property type="match status" value="4"/>
</dbReference>
<feature type="repeat" description="WD" evidence="3">
    <location>
        <begin position="871"/>
        <end position="912"/>
    </location>
</feature>
<dbReference type="InterPro" id="IPR007111">
    <property type="entry name" value="NACHT_NTPase"/>
</dbReference>
<name>A0AAD6DLK2_9EURO</name>
<feature type="repeat" description="WD" evidence="3">
    <location>
        <begin position="839"/>
        <end position="870"/>
    </location>
</feature>
<dbReference type="PROSITE" id="PS50082">
    <property type="entry name" value="WD_REPEATS_2"/>
    <property type="match status" value="7"/>
</dbReference>
<reference evidence="5" key="2">
    <citation type="submission" date="2023-01" db="EMBL/GenBank/DDBJ databases">
        <authorList>
            <person name="Petersen C."/>
        </authorList>
    </citation>
    <scope>NUCLEOTIDE SEQUENCE</scope>
    <source>
        <strain evidence="5">IBT 12815</strain>
    </source>
</reference>
<dbReference type="Gene3D" id="3.40.50.300">
    <property type="entry name" value="P-loop containing nucleotide triphosphate hydrolases"/>
    <property type="match status" value="1"/>
</dbReference>